<dbReference type="Gene3D" id="3.40.190.10">
    <property type="entry name" value="Periplasmic binding protein-like II"/>
    <property type="match status" value="2"/>
</dbReference>
<proteinExistence type="predicted"/>
<dbReference type="PANTHER" id="PTHR30024">
    <property type="entry name" value="ALIPHATIC SULFONATES-BINDING PROTEIN-RELATED"/>
    <property type="match status" value="1"/>
</dbReference>
<name>A0A1B4LM27_9BURK</name>
<protein>
    <submittedName>
        <fullName evidence="1">Nitrate ABC transporter substrate-binding protein</fullName>
    </submittedName>
</protein>
<sequence length="351" mass="37786">MSFPVSPALRRTTRSARRALAVTLTAALAFVVAGTPRPAHAEGRIRIAEQFGVVYLMLNVARDQQLIEKEGRKAGLDIKVDWVRLSGGAAVNDALLSGAVDIAGAGVGPLLTVWDRTHGRQNVKGVASLGNLPYYLVSNNPNVKTLADFTAKDRIAVPAVGVSVQSRVLQYAVAKQWGDQQYAKLDGLTQAIPHPDATAAILANGSVITAHFGNPPFQEQELAGNPNAHIVLNSYDVLGGPSSATVLYATEKFRNDNPKTYRAFVAALAEAARVIAADPERAADAYIRANGSKIDRALLLKIVRNPQVQFKTAPQNTFKLAQFMYRIGAIRNEPKSWRDYFFDDPATAGGS</sequence>
<evidence type="ECO:0000313" key="1">
    <source>
        <dbReference type="EMBL" id="AOJ78234.1"/>
    </source>
</evidence>
<evidence type="ECO:0000313" key="2">
    <source>
        <dbReference type="Proteomes" id="UP000243680"/>
    </source>
</evidence>
<reference evidence="1 2" key="1">
    <citation type="submission" date="2015-12" db="EMBL/GenBank/DDBJ databases">
        <title>Diversity of Burkholderia near neighbor genomes.</title>
        <authorList>
            <person name="Sahl J."/>
            <person name="Wagner D."/>
            <person name="Keim P."/>
        </authorList>
    </citation>
    <scope>NUCLEOTIDE SEQUENCE [LARGE SCALE GENOMIC DNA]</scope>
    <source>
        <strain evidence="1 2">MSMB0783</strain>
    </source>
</reference>
<dbReference type="SUPFAM" id="SSF53850">
    <property type="entry name" value="Periplasmic binding protein-like II"/>
    <property type="match status" value="1"/>
</dbReference>
<gene>
    <name evidence="1" type="ORF">WJ35_24820</name>
</gene>
<organism evidence="1 2">
    <name type="scientific">Burkholderia ubonensis</name>
    <dbReference type="NCBI Taxonomy" id="101571"/>
    <lineage>
        <taxon>Bacteria</taxon>
        <taxon>Pseudomonadati</taxon>
        <taxon>Pseudomonadota</taxon>
        <taxon>Betaproteobacteria</taxon>
        <taxon>Burkholderiales</taxon>
        <taxon>Burkholderiaceae</taxon>
        <taxon>Burkholderia</taxon>
        <taxon>Burkholderia cepacia complex</taxon>
    </lineage>
</organism>
<dbReference type="RefSeq" id="WP_069240229.1">
    <property type="nucleotide sequence ID" value="NZ_CP013422.1"/>
</dbReference>
<dbReference type="Proteomes" id="UP000243680">
    <property type="component" value="Chromosome 2"/>
</dbReference>
<dbReference type="PANTHER" id="PTHR30024:SF2">
    <property type="entry name" value="ABC TRANSPORTER SUBSTRATE-BINDING PROTEIN"/>
    <property type="match status" value="1"/>
</dbReference>
<dbReference type="EMBL" id="CP013422">
    <property type="protein sequence ID" value="AOJ78234.1"/>
    <property type="molecule type" value="Genomic_DNA"/>
</dbReference>
<accession>A0A1B4LM27</accession>
<dbReference type="Pfam" id="PF13379">
    <property type="entry name" value="NMT1_2"/>
    <property type="match status" value="1"/>
</dbReference>
<dbReference type="AlphaFoldDB" id="A0A1B4LM27"/>